<dbReference type="AlphaFoldDB" id="A0A899FPE8"/>
<proteinExistence type="predicted"/>
<sequence length="211" mass="23853">METACIFPQYCTVCDRQIENPYSSLLYCSDECKKKDSEDGSCEVLPFSYKNSLSGSTISPSLSYTTMAHLSCTNMICECLYWPRYASMNRLYSFSDSEEINEYGSPVKYVPSTVPASLINYKSNFHKYKSPIYSTNSLSSLSVRSVELVTPIMISAKNQDMMNKDGCSQIKELRYPIKPAGSIYNTDGSGTCIRKLFHFEKSPCTDDFHEN</sequence>
<dbReference type="OrthoDB" id="3599883at2759"/>
<name>A0A899FPE8_9ASCO</name>
<accession>A0A899FPE8</accession>
<organism evidence="1 2">
    <name type="scientific">Pneumocystis wakefieldiae</name>
    <dbReference type="NCBI Taxonomy" id="38082"/>
    <lineage>
        <taxon>Eukaryota</taxon>
        <taxon>Fungi</taxon>
        <taxon>Dikarya</taxon>
        <taxon>Ascomycota</taxon>
        <taxon>Taphrinomycotina</taxon>
        <taxon>Pneumocystomycetes</taxon>
        <taxon>Pneumocystaceae</taxon>
        <taxon>Pneumocystis</taxon>
    </lineage>
</organism>
<evidence type="ECO:0000313" key="1">
    <source>
        <dbReference type="EMBL" id="QSL65830.1"/>
    </source>
</evidence>
<keyword evidence="2" id="KW-1185">Reference proteome</keyword>
<dbReference type="EMBL" id="CP054539">
    <property type="protein sequence ID" value="QSL65830.1"/>
    <property type="molecule type" value="Genomic_DNA"/>
</dbReference>
<protein>
    <submittedName>
        <fullName evidence="1">Uncharacterized protein</fullName>
    </submittedName>
</protein>
<dbReference type="Pfam" id="PF12855">
    <property type="entry name" value="Ecl1"/>
    <property type="match status" value="1"/>
</dbReference>
<evidence type="ECO:0000313" key="2">
    <source>
        <dbReference type="Proteomes" id="UP000663699"/>
    </source>
</evidence>
<dbReference type="InterPro" id="IPR024368">
    <property type="entry name" value="Ecl1/2/3"/>
</dbReference>
<reference evidence="1" key="1">
    <citation type="submission" date="2020-06" db="EMBL/GenBank/DDBJ databases">
        <title>Genomes of multiple members of Pneumocystis genus reveal paths to human pathogen Pneumocystis jirovecii.</title>
        <authorList>
            <person name="Cisse O.H."/>
            <person name="Ma L."/>
            <person name="Dekker J."/>
            <person name="Khil P."/>
            <person name="Jo J."/>
            <person name="Brenchley J."/>
            <person name="Blair R."/>
            <person name="Pahar B."/>
            <person name="Chabe M."/>
            <person name="Van Rompay K.A."/>
            <person name="Keesler R."/>
            <person name="Sukura A."/>
            <person name="Hirsch V."/>
            <person name="Kutty G."/>
            <person name="Liu Y."/>
            <person name="Peng L."/>
            <person name="Chen J."/>
            <person name="Song J."/>
            <person name="Weissenbacher-Lang C."/>
            <person name="Xu J."/>
            <person name="Upham N.S."/>
            <person name="Stajich J.E."/>
            <person name="Cuomo C.A."/>
            <person name="Cushion M.T."/>
            <person name="Kovacs J.A."/>
        </authorList>
    </citation>
    <scope>NUCLEOTIDE SEQUENCE</scope>
    <source>
        <strain evidence="1">2A</strain>
    </source>
</reference>
<dbReference type="Proteomes" id="UP000663699">
    <property type="component" value="Chromosome 8"/>
</dbReference>
<gene>
    <name evidence="1" type="ORF">MERGE_000108</name>
</gene>